<name>A0A1G8GFH5_9FLAO</name>
<organism evidence="1 2">
    <name type="scientific">Myroides phaeus</name>
    <dbReference type="NCBI Taxonomy" id="702745"/>
    <lineage>
        <taxon>Bacteria</taxon>
        <taxon>Pseudomonadati</taxon>
        <taxon>Bacteroidota</taxon>
        <taxon>Flavobacteriia</taxon>
        <taxon>Flavobacteriales</taxon>
        <taxon>Flavobacteriaceae</taxon>
        <taxon>Myroides</taxon>
    </lineage>
</organism>
<keyword evidence="2" id="KW-1185">Reference proteome</keyword>
<accession>A0A1G8GFH5</accession>
<dbReference type="Proteomes" id="UP000243588">
    <property type="component" value="Unassembled WGS sequence"/>
</dbReference>
<dbReference type="EMBL" id="FNDQ01000026">
    <property type="protein sequence ID" value="SDH93070.1"/>
    <property type="molecule type" value="Genomic_DNA"/>
</dbReference>
<dbReference type="STRING" id="702745.SAMN05421818_12642"/>
<evidence type="ECO:0000313" key="2">
    <source>
        <dbReference type="Proteomes" id="UP000243588"/>
    </source>
</evidence>
<sequence length="478" mass="53599">MKNFIKISVLSLIMCLFLSCEKDSKNGNNESRDFIVAFAEQSISYLDIKSTKNISLIFSDVAIESGSVEIRVKATNAEYGSDFETLPAVSDEVLIVPFVKGDKGAEFTFKNIEFPWRRQDMTIQFQIERVNYKGANALIQGYNLMAISFDAALGGILSPAIGGPSQPFQVYVDLGGKATYPIKRDAWDLAFYSGKEDVVKINGAVYMAAGKLAFNDIDKVNEGHVNEMKKLVQIGTFDAANTAYIDHTSGNLDFTAINKISDNDVENNVYLLNLGFLPGTGNVAPGAVNITGDERGWMKIRILKRNDGYLLQYANLNDVTHNEVVISKNEAFNFTFFSLKDFKIVNVEPSKKKWDLNFTVFTNTVDQNGTPKGSYGFSDFIVINRYGGVKAYQVEIPKGDKKFYKQFTKQDIVESHLSSDLTTIGGNWRDVANAKVLNRDVFYVIKDSKGNFYKMRMLGFMNEKGERGYPKFEYSLLY</sequence>
<reference evidence="2" key="1">
    <citation type="submission" date="2016-10" db="EMBL/GenBank/DDBJ databases">
        <authorList>
            <person name="Varghese N."/>
            <person name="Submissions S."/>
        </authorList>
    </citation>
    <scope>NUCLEOTIDE SEQUENCE [LARGE SCALE GENOMIC DNA]</scope>
    <source>
        <strain evidence="2">DSM 23313</strain>
    </source>
</reference>
<dbReference type="CDD" id="cd12105">
    <property type="entry name" value="HmuY"/>
    <property type="match status" value="1"/>
</dbReference>
<evidence type="ECO:0000313" key="1">
    <source>
        <dbReference type="EMBL" id="SDH93070.1"/>
    </source>
</evidence>
<protein>
    <submittedName>
        <fullName evidence="1">HmuY protein</fullName>
    </submittedName>
</protein>
<dbReference type="RefSeq" id="WP_090410244.1">
    <property type="nucleotide sequence ID" value="NZ_FNDQ01000026.1"/>
</dbReference>
<gene>
    <name evidence="1" type="ORF">SAMN05421818_12642</name>
</gene>
<proteinExistence type="predicted"/>
<dbReference type="InterPro" id="IPR025921">
    <property type="entry name" value="HmuY"/>
</dbReference>
<dbReference type="Pfam" id="PF14064">
    <property type="entry name" value="HmuY"/>
    <property type="match status" value="1"/>
</dbReference>
<dbReference type="AlphaFoldDB" id="A0A1G8GFH5"/>
<dbReference type="PROSITE" id="PS51257">
    <property type="entry name" value="PROKAR_LIPOPROTEIN"/>
    <property type="match status" value="1"/>
</dbReference>